<dbReference type="Pfam" id="PF01443">
    <property type="entry name" value="Viral_helicase1"/>
    <property type="match status" value="1"/>
</dbReference>
<proteinExistence type="inferred from homology"/>
<accession>A0A7S5F4Y4</accession>
<evidence type="ECO:0000313" key="16">
    <source>
        <dbReference type="EMBL" id="QFO46833.1"/>
    </source>
</evidence>
<feature type="domain" description="Alphavirus-like MT" evidence="15">
    <location>
        <begin position="71"/>
        <end position="260"/>
    </location>
</feature>
<comment type="similarity">
    <text evidence="2">Belongs to the bromoviridae replication protein 1a family.</text>
</comment>
<dbReference type="InterPro" id="IPR002588">
    <property type="entry name" value="Alphavirus-like_MT_dom"/>
</dbReference>
<reference evidence="16" key="1">
    <citation type="submission" date="2018-10" db="EMBL/GenBank/DDBJ databases">
        <title>Detection and characterization of Cowpea chlorotic mottle virus in Arachis pintoi Krapov. &amp; W.C. Greg. (Fabaceae).</title>
        <authorList>
            <person name="Rossitto De Marchi B."/>
            <person name="Boari A."/>
            <person name="Pantoja K."/>
            <person name="Krause-Sakate R."/>
        </authorList>
    </citation>
    <scope>NUCLEOTIDE SEQUENCE</scope>
    <source>
        <strain evidence="16">Embrapa_Acre</strain>
    </source>
</reference>
<evidence type="ECO:0000256" key="3">
    <source>
        <dbReference type="ARBA" id="ARBA00020856"/>
    </source>
</evidence>
<dbReference type="GO" id="GO:0032259">
    <property type="term" value="P:methylation"/>
    <property type="evidence" value="ECO:0007669"/>
    <property type="project" value="UniProtKB-KW"/>
</dbReference>
<keyword evidence="8" id="KW-0347">Helicase</keyword>
<dbReference type="SUPFAM" id="SSF52540">
    <property type="entry name" value="P-loop containing nucleoside triphosphate hydrolases"/>
    <property type="match status" value="1"/>
</dbReference>
<dbReference type="Pfam" id="PF12503">
    <property type="entry name" value="CMV_1a_C"/>
    <property type="match status" value="1"/>
</dbReference>
<dbReference type="GO" id="GO:0004386">
    <property type="term" value="F:helicase activity"/>
    <property type="evidence" value="ECO:0007669"/>
    <property type="project" value="UniProtKB-KW"/>
</dbReference>
<dbReference type="GO" id="GO:0044167">
    <property type="term" value="C:host cell endoplasmic reticulum membrane"/>
    <property type="evidence" value="ECO:0007669"/>
    <property type="project" value="UniProtKB-SubCell"/>
</dbReference>
<keyword evidence="5" id="KW-0808">Transferase</keyword>
<name>A0A7S5F4Y4_CCMV</name>
<comment type="subcellular location">
    <subcellularLocation>
        <location evidence="1">Host endoplasmic reticulum membrane</location>
        <topology evidence="1">Peripheral membrane protein</topology>
    </subcellularLocation>
</comment>
<dbReference type="Gene3D" id="3.40.50.300">
    <property type="entry name" value="P-loop containing nucleotide triphosphate hydrolases"/>
    <property type="match status" value="2"/>
</dbReference>
<evidence type="ECO:0000259" key="15">
    <source>
        <dbReference type="PROSITE" id="PS51743"/>
    </source>
</evidence>
<sequence length="961" mass="109240">MASSLDLLKLISERGADSRGASDIVEQQAVKLLLEQVDYSKRSRKINIRNKLTPDEENAFRARYGGAFDLNLTQQYNAPHSLAGALRIAEHYDCLSSFPPLDPIIDFGGSWWHHYSRKDTRVHSCCPVLGVRDAARHEERLCRMRKLLQECDDREDLPDFCINKAESCSVQADWAICIHGGYDMGFKGLCEAMHSHGVRILRGTIMFDGAMLFDKEGTLPLLKCRWMKSGKGKSEVIKFDFMNESTLSYIHSWANLGSFLTESVHVIGGTTYLLERELLKCNIMTYKIVATNLRCPKETLRHCVWFENVSQYVAVNIPEDWSLTQWKPVRVAKTTVREVEEIAFRCFKENKEWTENMKAIASILSAKSSTVIINGQAIMAGERLSIDDYHLVAFALTMNLYQKYENIRNFYSEMHWKGWVNHFKTRFWWGGSASTSKIGRVRDFLANKVPWLRLDSYNDSFTFLSKISDVKEFENDSVPISRLRSFFGSDDLSERIEKELDSAQKRRREKKKREVEKVVDEEEIFQDAVDVPEDAVRDDVKSDTEPKPEVTVGAEPTGPEEASRLFAIKEYSEYCRRLDANAESNLRRLWTIAGCDGRTARNKSILETYHRVDDMVNLHYPGGNWLYPKKYDYEVGLNESGLGPKFEDELYVVDKSCICANYQVLSKNTANLKAPSCKISLCDGVAGCGKTTAIKSAFNIAEDLVVTANKKSAEDVREALFPDNPSSEIALKVIRTADSAIMHGLPVCKRLLVDEAGLLHYGQLLAVAALCRCQSILAFGDTEQISFKSRDATFRLKYGDLQYDSRDIITETWRCPQDVISAVQTLKRKVGNRTSKYLSWKTHSKVSKSISHKEIASPLQVSLSRDKFYLTMTQADKAALVSRAKDFPELDKAWIERHIKTVHEAQGVSVDHVVLVRLKSTKCDLFKAEEHCLVALTRHKVSFEYLYVGSLAGDLIFRSIS</sequence>
<evidence type="ECO:0000256" key="13">
    <source>
        <dbReference type="SAM" id="MobiDB-lite"/>
    </source>
</evidence>
<evidence type="ECO:0000256" key="10">
    <source>
        <dbReference type="ARBA" id="ARBA00022870"/>
    </source>
</evidence>
<dbReference type="InterPro" id="IPR027351">
    <property type="entry name" value="(+)RNA_virus_helicase_core_dom"/>
</dbReference>
<evidence type="ECO:0000256" key="5">
    <source>
        <dbReference type="ARBA" id="ARBA00022679"/>
    </source>
</evidence>
<dbReference type="GO" id="GO:0006396">
    <property type="term" value="P:RNA processing"/>
    <property type="evidence" value="ECO:0007669"/>
    <property type="project" value="InterPro"/>
</dbReference>
<evidence type="ECO:0000256" key="9">
    <source>
        <dbReference type="ARBA" id="ARBA00022840"/>
    </source>
</evidence>
<evidence type="ECO:0000256" key="6">
    <source>
        <dbReference type="ARBA" id="ARBA00022741"/>
    </source>
</evidence>
<dbReference type="GO" id="GO:0016556">
    <property type="term" value="P:mRNA modification"/>
    <property type="evidence" value="ECO:0007669"/>
    <property type="project" value="InterPro"/>
</dbReference>
<keyword evidence="6" id="KW-0547">Nucleotide-binding</keyword>
<keyword evidence="10" id="KW-1043">Host membrane</keyword>
<dbReference type="GO" id="GO:0016817">
    <property type="term" value="F:hydrolase activity, acting on acid anhydrides"/>
    <property type="evidence" value="ECO:0007669"/>
    <property type="project" value="InterPro"/>
</dbReference>
<keyword evidence="11" id="KW-0472">Membrane</keyword>
<evidence type="ECO:0000256" key="12">
    <source>
        <dbReference type="ARBA" id="ARBA00023184"/>
    </source>
</evidence>
<dbReference type="Pfam" id="PF01660">
    <property type="entry name" value="Vmethyltransf"/>
    <property type="match status" value="1"/>
</dbReference>
<evidence type="ECO:0000256" key="11">
    <source>
        <dbReference type="ARBA" id="ARBA00023136"/>
    </source>
</evidence>
<evidence type="ECO:0000256" key="2">
    <source>
        <dbReference type="ARBA" id="ARBA00010328"/>
    </source>
</evidence>
<keyword evidence="7" id="KW-0378">Hydrolase</keyword>
<organismHost>
    <name type="scientific">Glycine max</name>
    <name type="common">Soybean</name>
    <name type="synonym">Glycine hispida</name>
    <dbReference type="NCBI Taxonomy" id="3847"/>
</organismHost>
<evidence type="ECO:0000256" key="4">
    <source>
        <dbReference type="ARBA" id="ARBA00022603"/>
    </source>
</evidence>
<dbReference type="GO" id="GO:0003723">
    <property type="term" value="F:RNA binding"/>
    <property type="evidence" value="ECO:0007669"/>
    <property type="project" value="InterPro"/>
</dbReference>
<dbReference type="GO" id="GO:0008174">
    <property type="term" value="F:mRNA methyltransferase activity"/>
    <property type="evidence" value="ECO:0007669"/>
    <property type="project" value="UniProtKB-UniRule"/>
</dbReference>
<evidence type="ECO:0000256" key="1">
    <source>
        <dbReference type="ARBA" id="ARBA00004291"/>
    </source>
</evidence>
<dbReference type="GO" id="GO:0005524">
    <property type="term" value="F:ATP binding"/>
    <property type="evidence" value="ECO:0007669"/>
    <property type="project" value="UniProtKB-KW"/>
</dbReference>
<dbReference type="PROSITE" id="PS51657">
    <property type="entry name" value="PSRV_HELICASE"/>
    <property type="match status" value="1"/>
</dbReference>
<protein>
    <recommendedName>
        <fullName evidence="3">Replication protein 1a</fullName>
    </recommendedName>
</protein>
<dbReference type="InterPro" id="IPR027417">
    <property type="entry name" value="P-loop_NTPase"/>
</dbReference>
<dbReference type="InterPro" id="IPR022184">
    <property type="entry name" value="CMV_1a_C"/>
</dbReference>
<dbReference type="PROSITE" id="PS51743">
    <property type="entry name" value="ALPHAVIRUS_MT"/>
    <property type="match status" value="1"/>
</dbReference>
<feature type="domain" description="(+)RNA virus helicase C-terminal" evidence="14">
    <location>
        <begin position="654"/>
        <end position="961"/>
    </location>
</feature>
<evidence type="ECO:0000256" key="7">
    <source>
        <dbReference type="ARBA" id="ARBA00022801"/>
    </source>
</evidence>
<dbReference type="EMBL" id="MK046914">
    <property type="protein sequence ID" value="QFO46833.1"/>
    <property type="molecule type" value="Genomic_RNA"/>
</dbReference>
<keyword evidence="12" id="KW-1038">Host endoplasmic reticulum</keyword>
<keyword evidence="4" id="KW-0489">Methyltransferase</keyword>
<organism evidence="16">
    <name type="scientific">Cowpea chlorotic mottle virus</name>
    <name type="common">CCMV</name>
    <dbReference type="NCBI Taxonomy" id="12303"/>
    <lineage>
        <taxon>Viruses</taxon>
        <taxon>Riboviria</taxon>
        <taxon>Orthornavirae</taxon>
        <taxon>Kitrinoviricota</taxon>
        <taxon>Alsuviricetes</taxon>
        <taxon>Martellivirales</taxon>
        <taxon>Bromoviridae</taxon>
        <taxon>Bromovirus</taxon>
        <taxon>Bromovirus CCMV</taxon>
    </lineage>
</organism>
<evidence type="ECO:0000259" key="14">
    <source>
        <dbReference type="PROSITE" id="PS51657"/>
    </source>
</evidence>
<feature type="compositionally biased region" description="Basic and acidic residues" evidence="13">
    <location>
        <begin position="535"/>
        <end position="548"/>
    </location>
</feature>
<organismHost>
    <name type="scientific">Vigna unguiculata</name>
    <name type="common">Cowpea</name>
    <dbReference type="NCBI Taxonomy" id="3917"/>
</organismHost>
<feature type="region of interest" description="Disordered" evidence="13">
    <location>
        <begin position="535"/>
        <end position="558"/>
    </location>
</feature>
<evidence type="ECO:0000256" key="8">
    <source>
        <dbReference type="ARBA" id="ARBA00022806"/>
    </source>
</evidence>
<keyword evidence="9" id="KW-0067">ATP-binding</keyword>